<feature type="compositionally biased region" description="Basic residues" evidence="1">
    <location>
        <begin position="296"/>
        <end position="312"/>
    </location>
</feature>
<name>A0A8J5X6X8_DIALT</name>
<proteinExistence type="predicted"/>
<dbReference type="InterPro" id="IPR041090">
    <property type="entry name" value="DUF5578"/>
</dbReference>
<feature type="region of interest" description="Disordered" evidence="1">
    <location>
        <begin position="233"/>
        <end position="322"/>
    </location>
</feature>
<accession>A0A8J5X6X8</accession>
<evidence type="ECO:0000313" key="3">
    <source>
        <dbReference type="Proteomes" id="UP000751190"/>
    </source>
</evidence>
<evidence type="ECO:0000256" key="1">
    <source>
        <dbReference type="SAM" id="MobiDB-lite"/>
    </source>
</evidence>
<reference evidence="2" key="1">
    <citation type="submission" date="2021-05" db="EMBL/GenBank/DDBJ databases">
        <title>The genome of the haptophyte Pavlova lutheri (Diacronema luteri, Pavlovales) - a model for lipid biosynthesis in eukaryotic algae.</title>
        <authorList>
            <person name="Hulatt C.J."/>
            <person name="Posewitz M.C."/>
        </authorList>
    </citation>
    <scope>NUCLEOTIDE SEQUENCE</scope>
    <source>
        <strain evidence="2">NIVA-4/92</strain>
    </source>
</reference>
<dbReference type="EMBL" id="JAGTXO010000030">
    <property type="protein sequence ID" value="KAG8460743.1"/>
    <property type="molecule type" value="Genomic_DNA"/>
</dbReference>
<evidence type="ECO:0000313" key="2">
    <source>
        <dbReference type="EMBL" id="KAG8460743.1"/>
    </source>
</evidence>
<comment type="caution">
    <text evidence="2">The sequence shown here is derived from an EMBL/GenBank/DDBJ whole genome shotgun (WGS) entry which is preliminary data.</text>
</comment>
<dbReference type="Pfam" id="PF17741">
    <property type="entry name" value="DUF5578"/>
    <property type="match status" value="1"/>
</dbReference>
<dbReference type="SUPFAM" id="SSF48371">
    <property type="entry name" value="ARM repeat"/>
    <property type="match status" value="1"/>
</dbReference>
<feature type="compositionally biased region" description="Low complexity" evidence="1">
    <location>
        <begin position="276"/>
        <end position="295"/>
    </location>
</feature>
<dbReference type="OrthoDB" id="278163at2759"/>
<dbReference type="Proteomes" id="UP000751190">
    <property type="component" value="Unassembled WGS sequence"/>
</dbReference>
<protein>
    <submittedName>
        <fullName evidence="2">Uncharacterized protein</fullName>
    </submittedName>
</protein>
<sequence>MPAVKLDAASRSTEAWLRTWDRSPRATRERMLHELIREHNGQTAPEIERKLGIGASLLFTRLVSWLRLSTSSGGSVTAQLRAISLFVCAPAADRFRSEFSAVGGLQTVLDTVTLPAGALPPVARREALRLLTGVARASRAHKVAICELRASIAIVGFMHGCADDGALDAARELLVSLASANPAHAHALHADALELLSGRENARAQLYGAEAVREILAELSFDDMYQPGLGDARSAHEREAADMAERERALHEAEGRAQHGGDDRGEGAERREGDEAAPPAGAGALAAGDHAGGARASRRARGASRRSTRRSNRPSTDASSTLAETAARAVAAASDCVLGAEYVDAICALLTAFSVQTQREGAHLAALCAEHPSLHGLLALRLRDVLLDGRVMHAQAAGAHIVGQLLTMAGASGGANFGVLDDLSALAEHEAALGVDVRAHRLLLADRLLAHDAVPLVCLLLLHERSSECRRQAAVSLQAIVRHGTPAAAGAVQRYAAPVFDEILADPILLTAMPLDEAVCKELAHLLCTFIEMRQRAVVKHTANAGDVRMGAP</sequence>
<feature type="compositionally biased region" description="Basic and acidic residues" evidence="1">
    <location>
        <begin position="233"/>
        <end position="274"/>
    </location>
</feature>
<dbReference type="InterPro" id="IPR016024">
    <property type="entry name" value="ARM-type_fold"/>
</dbReference>
<gene>
    <name evidence="2" type="ORF">KFE25_010798</name>
</gene>
<keyword evidence="3" id="KW-1185">Reference proteome</keyword>
<dbReference type="PANTHER" id="PTHR34258">
    <property type="entry name" value="ARMADILLO-LIKE HELICAL DOMAIN CONTAINING PROTEIN 1"/>
    <property type="match status" value="1"/>
</dbReference>
<organism evidence="2 3">
    <name type="scientific">Diacronema lutheri</name>
    <name type="common">Unicellular marine alga</name>
    <name type="synonym">Monochrysis lutheri</name>
    <dbReference type="NCBI Taxonomy" id="2081491"/>
    <lineage>
        <taxon>Eukaryota</taxon>
        <taxon>Haptista</taxon>
        <taxon>Haptophyta</taxon>
        <taxon>Pavlovophyceae</taxon>
        <taxon>Pavlovales</taxon>
        <taxon>Pavlovaceae</taxon>
        <taxon>Diacronema</taxon>
    </lineage>
</organism>
<dbReference type="PANTHER" id="PTHR34258:SF1">
    <property type="entry name" value="ARMADILLO-LIKE HELICAL DOMAIN CONTAINING PROTEIN 1"/>
    <property type="match status" value="1"/>
</dbReference>
<dbReference type="AlphaFoldDB" id="A0A8J5X6X8"/>